<dbReference type="AlphaFoldDB" id="A0A0A8ZRK3"/>
<dbReference type="EMBL" id="GBRH01255871">
    <property type="protein sequence ID" value="JAD42024.1"/>
    <property type="molecule type" value="Transcribed_RNA"/>
</dbReference>
<protein>
    <submittedName>
        <fullName evidence="1">Uncharacterized protein</fullName>
    </submittedName>
</protein>
<proteinExistence type="predicted"/>
<reference evidence="1" key="2">
    <citation type="journal article" date="2015" name="Data Brief">
        <title>Shoot transcriptome of the giant reed, Arundo donax.</title>
        <authorList>
            <person name="Barrero R.A."/>
            <person name="Guerrero F.D."/>
            <person name="Moolhuijzen P."/>
            <person name="Goolsby J.A."/>
            <person name="Tidwell J."/>
            <person name="Bellgard S.E."/>
            <person name="Bellgard M.I."/>
        </authorList>
    </citation>
    <scope>NUCLEOTIDE SEQUENCE</scope>
    <source>
        <tissue evidence="1">Shoot tissue taken approximately 20 cm above the soil surface</tissue>
    </source>
</reference>
<name>A0A0A8ZRK3_ARUDO</name>
<reference evidence="1" key="1">
    <citation type="submission" date="2014-09" db="EMBL/GenBank/DDBJ databases">
        <authorList>
            <person name="Magalhaes I.L.F."/>
            <person name="Oliveira U."/>
            <person name="Santos F.R."/>
            <person name="Vidigal T.H.D.A."/>
            <person name="Brescovit A.D."/>
            <person name="Santos A.J."/>
        </authorList>
    </citation>
    <scope>NUCLEOTIDE SEQUENCE</scope>
    <source>
        <tissue evidence="1">Shoot tissue taken approximately 20 cm above the soil surface</tissue>
    </source>
</reference>
<sequence length="27" mass="3419">MLANKYKFMFQNFEAFLFFFLSVHRQN</sequence>
<evidence type="ECO:0000313" key="1">
    <source>
        <dbReference type="EMBL" id="JAD42024.1"/>
    </source>
</evidence>
<accession>A0A0A8ZRK3</accession>
<organism evidence="1">
    <name type="scientific">Arundo donax</name>
    <name type="common">Giant reed</name>
    <name type="synonym">Donax arundinaceus</name>
    <dbReference type="NCBI Taxonomy" id="35708"/>
    <lineage>
        <taxon>Eukaryota</taxon>
        <taxon>Viridiplantae</taxon>
        <taxon>Streptophyta</taxon>
        <taxon>Embryophyta</taxon>
        <taxon>Tracheophyta</taxon>
        <taxon>Spermatophyta</taxon>
        <taxon>Magnoliopsida</taxon>
        <taxon>Liliopsida</taxon>
        <taxon>Poales</taxon>
        <taxon>Poaceae</taxon>
        <taxon>PACMAD clade</taxon>
        <taxon>Arundinoideae</taxon>
        <taxon>Arundineae</taxon>
        <taxon>Arundo</taxon>
    </lineage>
</organism>